<gene>
    <name evidence="3" type="ORF">E6O51_17810</name>
</gene>
<comment type="caution">
    <text evidence="3">The sequence shown here is derived from an EMBL/GenBank/DDBJ whole genome shotgun (WGS) entry which is preliminary data.</text>
</comment>
<keyword evidence="4" id="KW-1185">Reference proteome</keyword>
<dbReference type="InterPro" id="IPR051675">
    <property type="entry name" value="Endo/Exo/Phosphatase_dom_1"/>
</dbReference>
<dbReference type="GO" id="GO:0015628">
    <property type="term" value="P:protein secretion by the type II secretion system"/>
    <property type="evidence" value="ECO:0007669"/>
    <property type="project" value="TreeGrafter"/>
</dbReference>
<dbReference type="InterPro" id="IPR003583">
    <property type="entry name" value="Hlx-hairpin-Hlx_DNA-bd_motif"/>
</dbReference>
<dbReference type="SMART" id="SM00278">
    <property type="entry name" value="HhH1"/>
    <property type="match status" value="2"/>
</dbReference>
<dbReference type="EMBL" id="SSOD01000017">
    <property type="protein sequence ID" value="THF57685.1"/>
    <property type="molecule type" value="Genomic_DNA"/>
</dbReference>
<keyword evidence="1" id="KW-0732">Signal</keyword>
<dbReference type="AlphaFoldDB" id="A0A4V3WA36"/>
<dbReference type="Proteomes" id="UP000307956">
    <property type="component" value="Unassembled WGS sequence"/>
</dbReference>
<dbReference type="Pfam" id="PF12836">
    <property type="entry name" value="HHH_3"/>
    <property type="match status" value="1"/>
</dbReference>
<accession>A0A4V3WA36</accession>
<dbReference type="InterPro" id="IPR004509">
    <property type="entry name" value="Competence_ComEA_HhH"/>
</dbReference>
<dbReference type="RefSeq" id="WP_136386363.1">
    <property type="nucleotide sequence ID" value="NZ_SSOD01000017.1"/>
</dbReference>
<feature type="chain" id="PRO_5020821339" evidence="1">
    <location>
        <begin position="22"/>
        <end position="95"/>
    </location>
</feature>
<name>A0A4V3WA36_9RHOO</name>
<organism evidence="3 4">
    <name type="scientific">Pseudothauera rhizosphaerae</name>
    <dbReference type="NCBI Taxonomy" id="2565932"/>
    <lineage>
        <taxon>Bacteria</taxon>
        <taxon>Pseudomonadati</taxon>
        <taxon>Pseudomonadota</taxon>
        <taxon>Betaproteobacteria</taxon>
        <taxon>Rhodocyclales</taxon>
        <taxon>Zoogloeaceae</taxon>
        <taxon>Pseudothauera</taxon>
    </lineage>
</organism>
<dbReference type="SUPFAM" id="SSF47781">
    <property type="entry name" value="RuvA domain 2-like"/>
    <property type="match status" value="1"/>
</dbReference>
<dbReference type="GO" id="GO:0003677">
    <property type="term" value="F:DNA binding"/>
    <property type="evidence" value="ECO:0007669"/>
    <property type="project" value="InterPro"/>
</dbReference>
<feature type="domain" description="Helix-hairpin-helix DNA-binding motif class 1" evidence="2">
    <location>
        <begin position="33"/>
        <end position="52"/>
    </location>
</feature>
<dbReference type="GO" id="GO:0006281">
    <property type="term" value="P:DNA repair"/>
    <property type="evidence" value="ECO:0007669"/>
    <property type="project" value="InterPro"/>
</dbReference>
<feature type="domain" description="Helix-hairpin-helix DNA-binding motif class 1" evidence="2">
    <location>
        <begin position="63"/>
        <end position="82"/>
    </location>
</feature>
<dbReference type="NCBIfam" id="TIGR00426">
    <property type="entry name" value="competence protein ComEA helix-hairpin-helix repeat region"/>
    <property type="match status" value="1"/>
</dbReference>
<dbReference type="GO" id="GO:0015627">
    <property type="term" value="C:type II protein secretion system complex"/>
    <property type="evidence" value="ECO:0007669"/>
    <property type="project" value="TreeGrafter"/>
</dbReference>
<reference evidence="3 4" key="1">
    <citation type="submission" date="2019-04" db="EMBL/GenBank/DDBJ databases">
        <title>Azoarcus rhizosphaerae sp. nov. isolated from rhizosphere of Ficus religiosa.</title>
        <authorList>
            <person name="Lin S.-Y."/>
            <person name="Hameed A."/>
            <person name="Hsu Y.-H."/>
            <person name="Young C.-C."/>
        </authorList>
    </citation>
    <scope>NUCLEOTIDE SEQUENCE [LARGE SCALE GENOMIC DNA]</scope>
    <source>
        <strain evidence="3 4">CC-YHH848</strain>
    </source>
</reference>
<dbReference type="PANTHER" id="PTHR21180">
    <property type="entry name" value="ENDONUCLEASE/EXONUCLEASE/PHOSPHATASE FAMILY DOMAIN-CONTAINING PROTEIN 1"/>
    <property type="match status" value="1"/>
</dbReference>
<dbReference type="PANTHER" id="PTHR21180:SF32">
    <property type="entry name" value="ENDONUCLEASE_EXONUCLEASE_PHOSPHATASE FAMILY DOMAIN-CONTAINING PROTEIN 1"/>
    <property type="match status" value="1"/>
</dbReference>
<dbReference type="InterPro" id="IPR010994">
    <property type="entry name" value="RuvA_2-like"/>
</dbReference>
<evidence type="ECO:0000313" key="4">
    <source>
        <dbReference type="Proteomes" id="UP000307956"/>
    </source>
</evidence>
<protein>
    <submittedName>
        <fullName evidence="3">Helix-hairpin-helix domain-containing protein</fullName>
    </submittedName>
</protein>
<evidence type="ECO:0000259" key="2">
    <source>
        <dbReference type="SMART" id="SM00278"/>
    </source>
</evidence>
<dbReference type="Gene3D" id="1.10.150.280">
    <property type="entry name" value="AF1531-like domain"/>
    <property type="match status" value="1"/>
</dbReference>
<evidence type="ECO:0000313" key="3">
    <source>
        <dbReference type="EMBL" id="THF57685.1"/>
    </source>
</evidence>
<dbReference type="OrthoDB" id="8687931at2"/>
<sequence length="95" mass="9771">MKRFLRTLVVALALGPALALAGGPVNINTADATALEQIKGIGPAKAKAIVEYRQQHGKFATTADLAKVPGIGDKTVEKLGDQITVGVPAPRTAAK</sequence>
<feature type="signal peptide" evidence="1">
    <location>
        <begin position="1"/>
        <end position="21"/>
    </location>
</feature>
<proteinExistence type="predicted"/>
<evidence type="ECO:0000256" key="1">
    <source>
        <dbReference type="SAM" id="SignalP"/>
    </source>
</evidence>